<proteinExistence type="inferred from homology"/>
<gene>
    <name evidence="3" type="ORF">JRA39_002441</name>
</gene>
<dbReference type="SUPFAM" id="SSF56349">
    <property type="entry name" value="DNA breaking-rejoining enzymes"/>
    <property type="match status" value="1"/>
</dbReference>
<protein>
    <recommendedName>
        <fullName evidence="4">Integrase</fullName>
    </recommendedName>
</protein>
<dbReference type="AlphaFoldDB" id="A0AAI9I0W7"/>
<dbReference type="InterPro" id="IPR050808">
    <property type="entry name" value="Phage_Integrase"/>
</dbReference>
<dbReference type="GO" id="GO:0003677">
    <property type="term" value="F:DNA binding"/>
    <property type="evidence" value="ECO:0007669"/>
    <property type="project" value="InterPro"/>
</dbReference>
<accession>A0AAI9I0W7</accession>
<dbReference type="PANTHER" id="PTHR30629:SF2">
    <property type="entry name" value="PROPHAGE INTEGRASE INTS-RELATED"/>
    <property type="match status" value="1"/>
</dbReference>
<reference evidence="3" key="1">
    <citation type="submission" date="2024-02" db="EMBL/GenBank/DDBJ databases">
        <authorList>
            <consortium name="Clinical and Environmental Microbiology Branch: Whole genome sequencing antimicrobial resistance pathogens in the healthcare setting"/>
        </authorList>
    </citation>
    <scope>NUCLEOTIDE SEQUENCE</scope>
    <source>
        <strain evidence="3">2020GO-00142</strain>
    </source>
</reference>
<name>A0AAI9I0W7_PROST</name>
<keyword evidence="2" id="KW-0229">DNA integration</keyword>
<dbReference type="EMBL" id="AAZDVE040000017">
    <property type="protein sequence ID" value="EMP9433372.1"/>
    <property type="molecule type" value="Genomic_DNA"/>
</dbReference>
<evidence type="ECO:0000313" key="3">
    <source>
        <dbReference type="EMBL" id="EMP9433372.1"/>
    </source>
</evidence>
<sequence length="69" mass="7965">MKMKRAHVVPLSKQPIELFNSLKPLSGHYELVFIGRNDHRKPISKESVNQVIELLGYKERLTGYGFPTQ</sequence>
<evidence type="ECO:0008006" key="4">
    <source>
        <dbReference type="Google" id="ProtNLM"/>
    </source>
</evidence>
<evidence type="ECO:0000256" key="1">
    <source>
        <dbReference type="ARBA" id="ARBA00008857"/>
    </source>
</evidence>
<dbReference type="GO" id="GO:0015074">
    <property type="term" value="P:DNA integration"/>
    <property type="evidence" value="ECO:0007669"/>
    <property type="project" value="UniProtKB-KW"/>
</dbReference>
<dbReference type="InterPro" id="IPR011010">
    <property type="entry name" value="DNA_brk_join_enz"/>
</dbReference>
<organism evidence="3">
    <name type="scientific">Providencia stuartii</name>
    <dbReference type="NCBI Taxonomy" id="588"/>
    <lineage>
        <taxon>Bacteria</taxon>
        <taxon>Pseudomonadati</taxon>
        <taxon>Pseudomonadota</taxon>
        <taxon>Gammaproteobacteria</taxon>
        <taxon>Enterobacterales</taxon>
        <taxon>Morganellaceae</taxon>
        <taxon>Providencia</taxon>
    </lineage>
</organism>
<comment type="caution">
    <text evidence="3">The sequence shown here is derived from an EMBL/GenBank/DDBJ whole genome shotgun (WGS) entry which is preliminary data.</text>
</comment>
<dbReference type="PANTHER" id="PTHR30629">
    <property type="entry name" value="PROPHAGE INTEGRASE"/>
    <property type="match status" value="1"/>
</dbReference>
<evidence type="ECO:0000256" key="2">
    <source>
        <dbReference type="ARBA" id="ARBA00022908"/>
    </source>
</evidence>
<comment type="similarity">
    <text evidence="1">Belongs to the 'phage' integrase family.</text>
</comment>